<comment type="similarity">
    <text evidence="1 5">Belongs to the metallo-dependent hydrolases superfamily. NagA family.</text>
</comment>
<dbReference type="PIRSF" id="PIRSF038994">
    <property type="entry name" value="NagA"/>
    <property type="match status" value="1"/>
</dbReference>
<keyword evidence="2" id="KW-0479">Metal-binding</keyword>
<dbReference type="InterPro" id="IPR006680">
    <property type="entry name" value="Amidohydro-rel"/>
</dbReference>
<dbReference type="SUPFAM" id="SSF51338">
    <property type="entry name" value="Composite domain of metallo-dependent hydrolases"/>
    <property type="match status" value="1"/>
</dbReference>
<dbReference type="GO" id="GO:0008448">
    <property type="term" value="F:N-acetylglucosamine-6-phosphate deacetylase activity"/>
    <property type="evidence" value="ECO:0007669"/>
    <property type="project" value="UniProtKB-EC"/>
</dbReference>
<accession>A0ABT4BCE6</accession>
<evidence type="ECO:0000259" key="6">
    <source>
        <dbReference type="Pfam" id="PF01979"/>
    </source>
</evidence>
<gene>
    <name evidence="7" type="primary">nagA</name>
    <name evidence="7" type="ORF">OWR29_39900</name>
</gene>
<dbReference type="EC" id="3.5.1.25" evidence="7"/>
<evidence type="ECO:0000313" key="7">
    <source>
        <dbReference type="EMBL" id="MCY1144194.1"/>
    </source>
</evidence>
<dbReference type="Proteomes" id="UP001151002">
    <property type="component" value="Unassembled WGS sequence"/>
</dbReference>
<organism evidence="7 8">
    <name type="scientific">Paractinoplanes pyxinae</name>
    <dbReference type="NCBI Taxonomy" id="2997416"/>
    <lineage>
        <taxon>Bacteria</taxon>
        <taxon>Bacillati</taxon>
        <taxon>Actinomycetota</taxon>
        <taxon>Actinomycetes</taxon>
        <taxon>Micromonosporales</taxon>
        <taxon>Micromonosporaceae</taxon>
        <taxon>Paractinoplanes</taxon>
    </lineage>
</organism>
<keyword evidence="8" id="KW-1185">Reference proteome</keyword>
<dbReference type="RefSeq" id="WP_267568760.1">
    <property type="nucleotide sequence ID" value="NZ_JAPNTZ010000019.1"/>
</dbReference>
<dbReference type="Pfam" id="PF01979">
    <property type="entry name" value="Amidohydro_1"/>
    <property type="match status" value="1"/>
</dbReference>
<dbReference type="PANTHER" id="PTHR11113:SF14">
    <property type="entry name" value="N-ACETYLGLUCOSAMINE-6-PHOSPHATE DEACETYLASE"/>
    <property type="match status" value="1"/>
</dbReference>
<dbReference type="PANTHER" id="PTHR11113">
    <property type="entry name" value="N-ACETYLGLUCOSAMINE-6-PHOSPHATE DEACETYLASE"/>
    <property type="match status" value="1"/>
</dbReference>
<dbReference type="Gene3D" id="2.30.40.10">
    <property type="entry name" value="Urease, subunit C, domain 1"/>
    <property type="match status" value="1"/>
</dbReference>
<dbReference type="SUPFAM" id="SSF51556">
    <property type="entry name" value="Metallo-dependent hydrolases"/>
    <property type="match status" value="1"/>
</dbReference>
<comment type="caution">
    <text evidence="7">The sequence shown here is derived from an EMBL/GenBank/DDBJ whole genome shotgun (WGS) entry which is preliminary data.</text>
</comment>
<keyword evidence="3 5" id="KW-0378">Hydrolase</keyword>
<evidence type="ECO:0000256" key="4">
    <source>
        <dbReference type="ARBA" id="ARBA00023277"/>
    </source>
</evidence>
<proteinExistence type="inferred from homology"/>
<dbReference type="InterPro" id="IPR032466">
    <property type="entry name" value="Metal_Hydrolase"/>
</dbReference>
<dbReference type="InterPro" id="IPR003764">
    <property type="entry name" value="GlcNAc_6-P_deAcase"/>
</dbReference>
<name>A0ABT4BCE6_9ACTN</name>
<evidence type="ECO:0000256" key="3">
    <source>
        <dbReference type="ARBA" id="ARBA00022801"/>
    </source>
</evidence>
<dbReference type="CDD" id="cd00854">
    <property type="entry name" value="NagA"/>
    <property type="match status" value="1"/>
</dbReference>
<dbReference type="NCBIfam" id="TIGR00221">
    <property type="entry name" value="nagA"/>
    <property type="match status" value="1"/>
</dbReference>
<reference evidence="7" key="1">
    <citation type="submission" date="2022-11" db="EMBL/GenBank/DDBJ databases">
        <authorList>
            <person name="Somphong A."/>
            <person name="Phongsopitanun W."/>
        </authorList>
    </citation>
    <scope>NUCLEOTIDE SEQUENCE</scope>
    <source>
        <strain evidence="7">Pm04-4</strain>
    </source>
</reference>
<evidence type="ECO:0000256" key="5">
    <source>
        <dbReference type="PIRNR" id="PIRNR038994"/>
    </source>
</evidence>
<dbReference type="Gene3D" id="3.20.20.140">
    <property type="entry name" value="Metal-dependent hydrolases"/>
    <property type="match status" value="1"/>
</dbReference>
<dbReference type="InterPro" id="IPR011059">
    <property type="entry name" value="Metal-dep_hydrolase_composite"/>
</dbReference>
<evidence type="ECO:0000256" key="2">
    <source>
        <dbReference type="ARBA" id="ARBA00022723"/>
    </source>
</evidence>
<feature type="domain" description="Amidohydrolase-related" evidence="6">
    <location>
        <begin position="54"/>
        <end position="377"/>
    </location>
</feature>
<evidence type="ECO:0000256" key="1">
    <source>
        <dbReference type="ARBA" id="ARBA00010716"/>
    </source>
</evidence>
<dbReference type="EMBL" id="JAPNTZ010000019">
    <property type="protein sequence ID" value="MCY1144194.1"/>
    <property type="molecule type" value="Genomic_DNA"/>
</dbReference>
<protein>
    <submittedName>
        <fullName evidence="7">N-acetylglucosamine-6-phosphate deacetylase</fullName>
        <ecNumber evidence="7">3.5.1.25</ecNumber>
    </submittedName>
</protein>
<evidence type="ECO:0000313" key="8">
    <source>
        <dbReference type="Proteomes" id="UP001151002"/>
    </source>
</evidence>
<keyword evidence="4 5" id="KW-0119">Carbohydrate metabolism</keyword>
<sequence length="394" mass="40898">MNASVLTLTGCRVVTPTDVLEPGWVSMADGMIRAVGRGRPPAGGRVVDLAGGWLFPGFVDLHMHGGGGAQITTDDPDEIRRAVAFHRRHGTTRTLASLVTDRLDRMVAAVRTIATLIDAGEPGIAGIHLEGPFLNPAKRGSHHSEFLLPPDPDALRRLLDAGRGHIRVVTLAPELPGGMELLDQVVGAGAIVAVGHTEATYVQARDAFDGGARLATHLFNAMRQFHHRDPGPAGAALANPAVTCEIINDGVHVHDDAVRIAVDAAGPDRIAFITDATPAAGMTDGRYFLGPVPVIADGGDVRLTDGTLAGSTLTMDAAVRHAIQVVGLPVAGVARSAATTPAALLGLADRTGSLTPGKAADVVVLDDALHVRDVLTDGRPVLERLPQLNGGPAR</sequence>